<evidence type="ECO:0000313" key="2">
    <source>
        <dbReference type="Proteomes" id="UP001521222"/>
    </source>
</evidence>
<evidence type="ECO:0000313" key="1">
    <source>
        <dbReference type="EMBL" id="KAL1602054.1"/>
    </source>
</evidence>
<reference evidence="1 2" key="1">
    <citation type="submission" date="2024-02" db="EMBL/GenBank/DDBJ databases">
        <title>De novo assembly and annotation of 12 fungi associated with fruit tree decline syndrome in Ontario, Canada.</title>
        <authorList>
            <person name="Sulman M."/>
            <person name="Ellouze W."/>
            <person name="Ilyukhin E."/>
        </authorList>
    </citation>
    <scope>NUCLEOTIDE SEQUENCE [LARGE SCALE GENOMIC DNA]</scope>
    <source>
        <strain evidence="1 2">M97-236</strain>
    </source>
</reference>
<organism evidence="1 2">
    <name type="scientific">Nothophoma quercina</name>
    <dbReference type="NCBI Taxonomy" id="749835"/>
    <lineage>
        <taxon>Eukaryota</taxon>
        <taxon>Fungi</taxon>
        <taxon>Dikarya</taxon>
        <taxon>Ascomycota</taxon>
        <taxon>Pezizomycotina</taxon>
        <taxon>Dothideomycetes</taxon>
        <taxon>Pleosporomycetidae</taxon>
        <taxon>Pleosporales</taxon>
        <taxon>Pleosporineae</taxon>
        <taxon>Didymellaceae</taxon>
        <taxon>Nothophoma</taxon>
    </lineage>
</organism>
<protein>
    <submittedName>
        <fullName evidence="1">Uncharacterized protein</fullName>
    </submittedName>
</protein>
<keyword evidence="2" id="KW-1185">Reference proteome</keyword>
<name>A0ABR3RD54_9PLEO</name>
<dbReference type="InterPro" id="IPR029058">
    <property type="entry name" value="AB_hydrolase_fold"/>
</dbReference>
<accession>A0ABR3RD54</accession>
<proteinExistence type="predicted"/>
<dbReference type="EMBL" id="JAKIXB020000015">
    <property type="protein sequence ID" value="KAL1602054.1"/>
    <property type="molecule type" value="Genomic_DNA"/>
</dbReference>
<sequence>MMLWLPGAEAGLRWLRRAHIETSETSWTSYCDVPLGISSFRTHNASSPLMWGATSWRIAWAKRHQESADMPSWDAPKQLAQDMRESFGRLLDGQLQAKSPEMIV</sequence>
<dbReference type="Gene3D" id="3.40.50.1820">
    <property type="entry name" value="alpha/beta hydrolase"/>
    <property type="match status" value="1"/>
</dbReference>
<gene>
    <name evidence="1" type="ORF">SLS59_005222</name>
</gene>
<comment type="caution">
    <text evidence="1">The sequence shown here is derived from an EMBL/GenBank/DDBJ whole genome shotgun (WGS) entry which is preliminary data.</text>
</comment>
<dbReference type="Proteomes" id="UP001521222">
    <property type="component" value="Unassembled WGS sequence"/>
</dbReference>